<keyword evidence="1" id="KW-1133">Transmembrane helix</keyword>
<proteinExistence type="predicted"/>
<dbReference type="EMBL" id="MK240351">
    <property type="protein sequence ID" value="QAU04085.1"/>
    <property type="molecule type" value="Genomic_DNA"/>
</dbReference>
<sequence length="155" mass="18060">MLKTLLVKTGVTKNKGPKWVLFHLAVYFIFNLVYNDYIRYTDTLEENIMKSLTINVPTNQELLTALKQHFPLIALRHIAENHITKITADARDGKPVINSYVIYSVSHLDDWYYMIVGCTTTSDGIRFDDHTLNYEPFDTIDDAEDHIKRFNTFLK</sequence>
<gene>
    <name evidence="2" type="ORF">Henu6_gp105</name>
</gene>
<name>A0A410T5R4_9CAUD</name>
<protein>
    <submittedName>
        <fullName evidence="2">Uncharacterized protein</fullName>
    </submittedName>
</protein>
<evidence type="ECO:0000313" key="3">
    <source>
        <dbReference type="Proteomes" id="UP000289169"/>
    </source>
</evidence>
<evidence type="ECO:0000313" key="2">
    <source>
        <dbReference type="EMBL" id="QAU04085.1"/>
    </source>
</evidence>
<feature type="transmembrane region" description="Helical" evidence="1">
    <location>
        <begin position="20"/>
        <end position="38"/>
    </location>
</feature>
<keyword evidence="1" id="KW-0812">Transmembrane</keyword>
<dbReference type="Proteomes" id="UP000289169">
    <property type="component" value="Segment"/>
</dbReference>
<organism evidence="2 3">
    <name type="scientific">Acinetobacter phage Henu6</name>
    <dbReference type="NCBI Taxonomy" id="2500136"/>
    <lineage>
        <taxon>Viruses</taxon>
        <taxon>Duplodnaviria</taxon>
        <taxon>Heunggongvirae</taxon>
        <taxon>Uroviricota</taxon>
        <taxon>Caudoviricetes</taxon>
        <taxon>Pantevenvirales</taxon>
        <taxon>Straboviridae</taxon>
        <taxon>Twarogvirinae</taxon>
        <taxon>Zedzedvirus</taxon>
        <taxon>Zedzedvirus zz1</taxon>
    </lineage>
</organism>
<accession>A0A410T5R4</accession>
<keyword evidence="1" id="KW-0472">Membrane</keyword>
<reference evidence="2 3" key="1">
    <citation type="submission" date="2018-11" db="EMBL/GenBank/DDBJ databases">
        <authorList>
            <person name="Teng T."/>
        </authorList>
    </citation>
    <scope>NUCLEOTIDE SEQUENCE [LARGE SCALE GENOMIC DNA]</scope>
</reference>
<evidence type="ECO:0000256" key="1">
    <source>
        <dbReference type="SAM" id="Phobius"/>
    </source>
</evidence>